<comment type="caution">
    <text evidence="2">The sequence shown here is derived from an EMBL/GenBank/DDBJ whole genome shotgun (WGS) entry which is preliminary data.</text>
</comment>
<dbReference type="OrthoDB" id="10506488at2759"/>
<evidence type="ECO:0000313" key="3">
    <source>
        <dbReference type="Proteomes" id="UP000683925"/>
    </source>
</evidence>
<sequence>MKLKGNPKSICQFSAHIFKKSLDILIENYFGRKSLHQLDTLNQQSNVFVPCIEQLRFPTFIIGYSRQEFHMPSCFQKTRYSILFYILCSLFQSIQIVFYFIQCRKQKLLIIGKQIIFYSIIYKLIKQLSFIVVFELFYREIEYFFLNDFFLLVSSLHITQVFKISYETNFFIKMKIQIKDRDNKNNKVCNQMFKLLCDETDDYNECQSEFPNNNSFLAFQEEGQSSLWNQIFGIDSSVRLNSEATNIEIIQSSGTTKVIKKKKIQTALPGESKNLHKCYGRQLQLFIRNFCNKTNNSSLKEDQHIKQFLQIPGDKIGKYELNQFLNCQKGKMFSQEFFGQCLWKYNVVKESKTSVSSLFRHNIEPFWETNKKIKS</sequence>
<evidence type="ECO:0008006" key="4">
    <source>
        <dbReference type="Google" id="ProtNLM"/>
    </source>
</evidence>
<organism evidence="2 3">
    <name type="scientific">Paramecium octaurelia</name>
    <dbReference type="NCBI Taxonomy" id="43137"/>
    <lineage>
        <taxon>Eukaryota</taxon>
        <taxon>Sar</taxon>
        <taxon>Alveolata</taxon>
        <taxon>Ciliophora</taxon>
        <taxon>Intramacronucleata</taxon>
        <taxon>Oligohymenophorea</taxon>
        <taxon>Peniculida</taxon>
        <taxon>Parameciidae</taxon>
        <taxon>Paramecium</taxon>
    </lineage>
</organism>
<dbReference type="AlphaFoldDB" id="A0A8S1WPP1"/>
<evidence type="ECO:0000256" key="1">
    <source>
        <dbReference type="SAM" id="Phobius"/>
    </source>
</evidence>
<protein>
    <recommendedName>
        <fullName evidence="4">Transmembrane protein</fullName>
    </recommendedName>
</protein>
<proteinExistence type="predicted"/>
<keyword evidence="3" id="KW-1185">Reference proteome</keyword>
<evidence type="ECO:0000313" key="2">
    <source>
        <dbReference type="EMBL" id="CAD8191944.1"/>
    </source>
</evidence>
<keyword evidence="1" id="KW-0812">Transmembrane</keyword>
<name>A0A8S1WPP1_PAROT</name>
<dbReference type="EMBL" id="CAJJDP010000101">
    <property type="protein sequence ID" value="CAD8191944.1"/>
    <property type="molecule type" value="Genomic_DNA"/>
</dbReference>
<keyword evidence="1" id="KW-1133">Transmembrane helix</keyword>
<feature type="transmembrane region" description="Helical" evidence="1">
    <location>
        <begin position="82"/>
        <end position="103"/>
    </location>
</feature>
<keyword evidence="1" id="KW-0472">Membrane</keyword>
<dbReference type="Proteomes" id="UP000683925">
    <property type="component" value="Unassembled WGS sequence"/>
</dbReference>
<feature type="transmembrane region" description="Helical" evidence="1">
    <location>
        <begin position="115"/>
        <end position="138"/>
    </location>
</feature>
<reference evidence="2" key="1">
    <citation type="submission" date="2021-01" db="EMBL/GenBank/DDBJ databases">
        <authorList>
            <consortium name="Genoscope - CEA"/>
            <person name="William W."/>
        </authorList>
    </citation>
    <scope>NUCLEOTIDE SEQUENCE</scope>
</reference>
<gene>
    <name evidence="2" type="ORF">POCTA_138.1.T1010028</name>
</gene>
<accession>A0A8S1WPP1</accession>